<dbReference type="AlphaFoldDB" id="C3MKX9"/>
<sequence length="60" mass="6522">MIPVAIVLGFHTLLTKLITVYSSPMIVSAVRVTIGSVFFILLGKGLSIGVKQFINGLFNW</sequence>
<dbReference type="KEGG" id="sis:LS215_0360"/>
<dbReference type="HOGENOM" id="CLU_2930368_0_0_2"/>
<gene>
    <name evidence="2" type="ordered locus">LS215_0360</name>
</gene>
<protein>
    <submittedName>
        <fullName evidence="2">Uncharacterized protein</fullName>
    </submittedName>
</protein>
<accession>C3MKX9</accession>
<feature type="transmembrane region" description="Helical" evidence="1">
    <location>
        <begin position="20"/>
        <end position="42"/>
    </location>
</feature>
<evidence type="ECO:0000313" key="3">
    <source>
        <dbReference type="Proteomes" id="UP000001747"/>
    </source>
</evidence>
<keyword evidence="1" id="KW-0812">Transmembrane</keyword>
<evidence type="ECO:0000313" key="2">
    <source>
        <dbReference type="EMBL" id="ACP34504.1"/>
    </source>
</evidence>
<proteinExistence type="predicted"/>
<dbReference type="Proteomes" id="UP000001747">
    <property type="component" value="Chromosome"/>
</dbReference>
<organism evidence="2 3">
    <name type="scientific">Saccharolobus islandicus (strain L.S.2.15 / Lassen #1)</name>
    <name type="common">Sulfolobus islandicus</name>
    <dbReference type="NCBI Taxonomy" id="429572"/>
    <lineage>
        <taxon>Archaea</taxon>
        <taxon>Thermoproteota</taxon>
        <taxon>Thermoprotei</taxon>
        <taxon>Sulfolobales</taxon>
        <taxon>Sulfolobaceae</taxon>
        <taxon>Saccharolobus</taxon>
    </lineage>
</organism>
<reference evidence="2 3" key="1">
    <citation type="journal article" date="2009" name="Proc. Natl. Acad. Sci. U.S.A.">
        <title>Biogeography of the Sulfolobus islandicus pan-genome.</title>
        <authorList>
            <person name="Reno M.L."/>
            <person name="Held N.L."/>
            <person name="Fields C.J."/>
            <person name="Burke P.V."/>
            <person name="Whitaker R.J."/>
        </authorList>
    </citation>
    <scope>NUCLEOTIDE SEQUENCE [LARGE SCALE GENOMIC DNA]</scope>
    <source>
        <strain evidence="3">L.S.2.15 / Lassen #1</strain>
    </source>
</reference>
<keyword evidence="1" id="KW-1133">Transmembrane helix</keyword>
<evidence type="ECO:0000256" key="1">
    <source>
        <dbReference type="SAM" id="Phobius"/>
    </source>
</evidence>
<name>C3MKX9_SACI2</name>
<dbReference type="OrthoDB" id="17861at2157"/>
<dbReference type="EMBL" id="CP001399">
    <property type="protein sequence ID" value="ACP34504.1"/>
    <property type="molecule type" value="Genomic_DNA"/>
</dbReference>
<keyword evidence="1" id="KW-0472">Membrane</keyword>